<protein>
    <recommendedName>
        <fullName evidence="3">Late embryogenesis abundant protein</fullName>
    </recommendedName>
</protein>
<dbReference type="EMBL" id="CM004404">
    <property type="protein sequence ID" value="OAY23651.1"/>
    <property type="molecule type" value="Genomic_DNA"/>
</dbReference>
<proteinExistence type="predicted"/>
<dbReference type="OMA" id="KISHYKF"/>
<dbReference type="Proteomes" id="UP000091857">
    <property type="component" value="Chromosome 18"/>
</dbReference>
<accession>A0A2C9U1Q9</accession>
<keyword evidence="2" id="KW-1185">Reference proteome</keyword>
<dbReference type="Gramene" id="Manes.18G095700.1.v8.1">
    <property type="protein sequence ID" value="Manes.18G095700.1.v8.1.CDS.1"/>
    <property type="gene ID" value="Manes.18G095700.v8.1"/>
</dbReference>
<sequence length="181" mass="20504">MHKQSLISLFKLLRSHPFRPSPQPIYAFSLESLSPILTRPLSNSLVPLSPKFLHTSTSNLCIPAFPLPYAVHAWPPTYRTRRKHSTETGGDPAPALDVNREVDMINLKFAEAREEIEMALESKETVYFNEEAECARTAVKEVLDMFEGLLEKLPESEKAALQRSMGLKIEQLKAELQQLDD</sequence>
<name>A0A2C9U1Q9_MANES</name>
<dbReference type="OrthoDB" id="273230at2759"/>
<dbReference type="InterPro" id="IPR053325">
    <property type="entry name" value="H3-Acetyl_Activator"/>
</dbReference>
<evidence type="ECO:0008006" key="3">
    <source>
        <dbReference type="Google" id="ProtNLM"/>
    </source>
</evidence>
<evidence type="ECO:0000313" key="1">
    <source>
        <dbReference type="EMBL" id="OAY23651.1"/>
    </source>
</evidence>
<dbReference type="PANTHER" id="PTHR35706:SF1">
    <property type="entry name" value="EMBRYOGENESIS-LIKE PROTEIN"/>
    <property type="match status" value="1"/>
</dbReference>
<organism evidence="1 2">
    <name type="scientific">Manihot esculenta</name>
    <name type="common">Cassava</name>
    <name type="synonym">Jatropha manihot</name>
    <dbReference type="NCBI Taxonomy" id="3983"/>
    <lineage>
        <taxon>Eukaryota</taxon>
        <taxon>Viridiplantae</taxon>
        <taxon>Streptophyta</taxon>
        <taxon>Embryophyta</taxon>
        <taxon>Tracheophyta</taxon>
        <taxon>Spermatophyta</taxon>
        <taxon>Magnoliopsida</taxon>
        <taxon>eudicotyledons</taxon>
        <taxon>Gunneridae</taxon>
        <taxon>Pentapetalae</taxon>
        <taxon>rosids</taxon>
        <taxon>fabids</taxon>
        <taxon>Malpighiales</taxon>
        <taxon>Euphorbiaceae</taxon>
        <taxon>Crotonoideae</taxon>
        <taxon>Manihoteae</taxon>
        <taxon>Manihot</taxon>
    </lineage>
</organism>
<evidence type="ECO:0000313" key="2">
    <source>
        <dbReference type="Proteomes" id="UP000091857"/>
    </source>
</evidence>
<dbReference type="PANTHER" id="PTHR35706">
    <property type="entry name" value="F14O23.11 PROTEIN"/>
    <property type="match status" value="1"/>
</dbReference>
<gene>
    <name evidence="1" type="ORF">MANES_18G095700v8</name>
</gene>
<dbReference type="AlphaFoldDB" id="A0A2C9U1Q9"/>
<comment type="caution">
    <text evidence="1">The sequence shown here is derived from an EMBL/GenBank/DDBJ whole genome shotgun (WGS) entry which is preliminary data.</text>
</comment>
<reference evidence="2" key="1">
    <citation type="journal article" date="2016" name="Nat. Biotechnol.">
        <title>Sequencing wild and cultivated cassava and related species reveals extensive interspecific hybridization and genetic diversity.</title>
        <authorList>
            <person name="Bredeson J.V."/>
            <person name="Lyons J.B."/>
            <person name="Prochnik S.E."/>
            <person name="Wu G.A."/>
            <person name="Ha C.M."/>
            <person name="Edsinger-Gonzales E."/>
            <person name="Grimwood J."/>
            <person name="Schmutz J."/>
            <person name="Rabbi I.Y."/>
            <person name="Egesi C."/>
            <person name="Nauluvula P."/>
            <person name="Lebot V."/>
            <person name="Ndunguru J."/>
            <person name="Mkamilo G."/>
            <person name="Bart R.S."/>
            <person name="Setter T.L."/>
            <person name="Gleadow R.M."/>
            <person name="Kulakow P."/>
            <person name="Ferguson M.E."/>
            <person name="Rounsley S."/>
            <person name="Rokhsar D.S."/>
        </authorList>
    </citation>
    <scope>NUCLEOTIDE SEQUENCE [LARGE SCALE GENOMIC DNA]</scope>
    <source>
        <strain evidence="2">cv. AM560-2</strain>
    </source>
</reference>
<dbReference type="STRING" id="3983.A0A2C9U1Q9"/>